<organism evidence="9 10">
    <name type="scientific">Butyricimonas hominis</name>
    <dbReference type="NCBI Taxonomy" id="2763032"/>
    <lineage>
        <taxon>Bacteria</taxon>
        <taxon>Pseudomonadati</taxon>
        <taxon>Bacteroidota</taxon>
        <taxon>Bacteroidia</taxon>
        <taxon>Bacteroidales</taxon>
        <taxon>Odoribacteraceae</taxon>
        <taxon>Butyricimonas</taxon>
    </lineage>
</organism>
<dbReference type="InterPro" id="IPR025857">
    <property type="entry name" value="MacB_PCD"/>
</dbReference>
<feature type="domain" description="ABC3 transporter permease C-terminal" evidence="7">
    <location>
        <begin position="275"/>
        <end position="398"/>
    </location>
</feature>
<dbReference type="Pfam" id="PF12704">
    <property type="entry name" value="MacB_PCD"/>
    <property type="match status" value="1"/>
</dbReference>
<name>A0ABR7CXN2_9BACT</name>
<feature type="domain" description="MacB-like periplasmic core" evidence="8">
    <location>
        <begin position="26"/>
        <end position="208"/>
    </location>
</feature>
<dbReference type="PANTHER" id="PTHR30572">
    <property type="entry name" value="MEMBRANE COMPONENT OF TRANSPORTER-RELATED"/>
    <property type="match status" value="1"/>
</dbReference>
<evidence type="ECO:0000256" key="6">
    <source>
        <dbReference type="SAM" id="Phobius"/>
    </source>
</evidence>
<gene>
    <name evidence="9" type="ORF">H8S64_04950</name>
</gene>
<protein>
    <submittedName>
        <fullName evidence="9">ABC transporter permease</fullName>
    </submittedName>
</protein>
<dbReference type="Pfam" id="PF02687">
    <property type="entry name" value="FtsX"/>
    <property type="match status" value="1"/>
</dbReference>
<keyword evidence="10" id="KW-1185">Reference proteome</keyword>
<accession>A0ABR7CXN2</accession>
<keyword evidence="2" id="KW-1003">Cell membrane</keyword>
<dbReference type="InterPro" id="IPR050250">
    <property type="entry name" value="Macrolide_Exporter_MacB"/>
</dbReference>
<evidence type="ECO:0000256" key="3">
    <source>
        <dbReference type="ARBA" id="ARBA00022692"/>
    </source>
</evidence>
<feature type="transmembrane region" description="Helical" evidence="6">
    <location>
        <begin position="268"/>
        <end position="289"/>
    </location>
</feature>
<keyword evidence="3 6" id="KW-0812">Transmembrane</keyword>
<comment type="caution">
    <text evidence="9">The sequence shown here is derived from an EMBL/GenBank/DDBJ whole genome shotgun (WGS) entry which is preliminary data.</text>
</comment>
<evidence type="ECO:0000313" key="9">
    <source>
        <dbReference type="EMBL" id="MBC5620438.1"/>
    </source>
</evidence>
<dbReference type="RefSeq" id="WP_186975218.1">
    <property type="nucleotide sequence ID" value="NZ_JACOOH010000002.1"/>
</dbReference>
<evidence type="ECO:0000256" key="4">
    <source>
        <dbReference type="ARBA" id="ARBA00022989"/>
    </source>
</evidence>
<dbReference type="InterPro" id="IPR003838">
    <property type="entry name" value="ABC3_permease_C"/>
</dbReference>
<keyword evidence="5 6" id="KW-0472">Membrane</keyword>
<evidence type="ECO:0000259" key="8">
    <source>
        <dbReference type="Pfam" id="PF12704"/>
    </source>
</evidence>
<feature type="transmembrane region" description="Helical" evidence="6">
    <location>
        <begin position="367"/>
        <end position="393"/>
    </location>
</feature>
<reference evidence="9 10" key="1">
    <citation type="submission" date="2020-08" db="EMBL/GenBank/DDBJ databases">
        <title>Genome public.</title>
        <authorList>
            <person name="Liu C."/>
            <person name="Sun Q."/>
        </authorList>
    </citation>
    <scope>NUCLEOTIDE SEQUENCE [LARGE SCALE GENOMIC DNA]</scope>
    <source>
        <strain evidence="9 10">NSJ-56</strain>
    </source>
</reference>
<dbReference type="Proteomes" id="UP000646484">
    <property type="component" value="Unassembled WGS sequence"/>
</dbReference>
<sequence length="407" mass="45535">MNKLKNYIQSAVYSIMHNKAYALFCIIGTAFTFVFVVIVLQLVYDVTASKAPFVNAKRVIVFSRFNNVKGEDIGGIYAGSTSWLMEKIKNKEDYFMYYYSSGEVSANDIYKNSYFAFVNGGYWKINQFDFIEGRAFTEEECQNKAAYAVVREDVANKFFRKGEAIGQKMDIQGREYTVIGVVSTYSVTAIQADGIWVPYVFNSFSPRGFGYYDLGVLFPRDISIQSAKEHVAAAIKEYWDMIHIEVNMTPDKLYTFQEERIYNFGIDLYSYGIPVAILLLLMIPAINIVTLNMANVDNYTTEIALKRALGAGIFDSFVQVMTEISILVIIGAILGVCLTFPIADGISILFFNSGEDGQVSLVENLDFFVVLCGVFPLALLFTLLSGGIPAYMIAKSNINIMLKGGSK</sequence>
<dbReference type="PANTHER" id="PTHR30572:SF18">
    <property type="entry name" value="ABC-TYPE MACROLIDE FAMILY EXPORT SYSTEM PERMEASE COMPONENT 2"/>
    <property type="match status" value="1"/>
</dbReference>
<evidence type="ECO:0000256" key="5">
    <source>
        <dbReference type="ARBA" id="ARBA00023136"/>
    </source>
</evidence>
<keyword evidence="4 6" id="KW-1133">Transmembrane helix</keyword>
<comment type="subcellular location">
    <subcellularLocation>
        <location evidence="1">Cell membrane</location>
        <topology evidence="1">Multi-pass membrane protein</topology>
    </subcellularLocation>
</comment>
<evidence type="ECO:0000256" key="1">
    <source>
        <dbReference type="ARBA" id="ARBA00004651"/>
    </source>
</evidence>
<evidence type="ECO:0000313" key="10">
    <source>
        <dbReference type="Proteomes" id="UP000646484"/>
    </source>
</evidence>
<evidence type="ECO:0000256" key="2">
    <source>
        <dbReference type="ARBA" id="ARBA00022475"/>
    </source>
</evidence>
<dbReference type="EMBL" id="JACOOH010000002">
    <property type="protein sequence ID" value="MBC5620438.1"/>
    <property type="molecule type" value="Genomic_DNA"/>
</dbReference>
<proteinExistence type="predicted"/>
<feature type="transmembrane region" description="Helical" evidence="6">
    <location>
        <begin position="326"/>
        <end position="351"/>
    </location>
</feature>
<feature type="transmembrane region" description="Helical" evidence="6">
    <location>
        <begin position="21"/>
        <end position="44"/>
    </location>
</feature>
<evidence type="ECO:0000259" key="7">
    <source>
        <dbReference type="Pfam" id="PF02687"/>
    </source>
</evidence>